<reference evidence="1 2" key="1">
    <citation type="submission" date="2015-03" db="EMBL/GenBank/DDBJ databases">
        <title>Genome Sequence of Kiloniella spongiae MEBiC09566, isolated from a marine sponge.</title>
        <authorList>
            <person name="Shao Z."/>
            <person name="Wang L."/>
            <person name="Li X."/>
        </authorList>
    </citation>
    <scope>NUCLEOTIDE SEQUENCE [LARGE SCALE GENOMIC DNA]</scope>
    <source>
        <strain evidence="1 2">MEBiC09566</strain>
    </source>
</reference>
<dbReference type="PATRIC" id="fig|1489064.4.peg.2684"/>
<dbReference type="Pfam" id="PF07372">
    <property type="entry name" value="DUF1491"/>
    <property type="match status" value="1"/>
</dbReference>
<name>A0A0H2MXK8_9PROT</name>
<gene>
    <name evidence="1" type="ORF">WH96_07145</name>
</gene>
<dbReference type="EMBL" id="LAQL01000004">
    <property type="protein sequence ID" value="KLN61400.1"/>
    <property type="molecule type" value="Genomic_DNA"/>
</dbReference>
<evidence type="ECO:0008006" key="3">
    <source>
        <dbReference type="Google" id="ProtNLM"/>
    </source>
</evidence>
<dbReference type="OrthoDB" id="9809136at2"/>
<sequence>MTDNSLGSDLWIMAQVRQSNQNGIPAMVIHKGDPDRGSLLLKINLLGPGCQVLSQTRDIDGNLAWLAANKGELMDDYAAHEYVERAVKRDPDLWVVEFEDRNGGNPFGGEIL</sequence>
<protein>
    <recommendedName>
        <fullName evidence="3">GTP-binding protein Era</fullName>
    </recommendedName>
</protein>
<evidence type="ECO:0000313" key="2">
    <source>
        <dbReference type="Proteomes" id="UP000035444"/>
    </source>
</evidence>
<dbReference type="RefSeq" id="WP_047763482.1">
    <property type="nucleotide sequence ID" value="NZ_LAQL01000004.1"/>
</dbReference>
<evidence type="ECO:0000313" key="1">
    <source>
        <dbReference type="EMBL" id="KLN61400.1"/>
    </source>
</evidence>
<dbReference type="AlphaFoldDB" id="A0A0H2MXK8"/>
<proteinExistence type="predicted"/>
<dbReference type="InterPro" id="IPR009964">
    <property type="entry name" value="DUF1491"/>
</dbReference>
<dbReference type="Proteomes" id="UP000035444">
    <property type="component" value="Unassembled WGS sequence"/>
</dbReference>
<dbReference type="Gene3D" id="3.40.1530.20">
    <property type="entry name" value="Protein of unknown function (DUF1491)"/>
    <property type="match status" value="1"/>
</dbReference>
<comment type="caution">
    <text evidence="1">The sequence shown here is derived from an EMBL/GenBank/DDBJ whole genome shotgun (WGS) entry which is preliminary data.</text>
</comment>
<accession>A0A0H2MXK8</accession>
<dbReference type="STRING" id="1489064.WH96_07145"/>
<keyword evidence="2" id="KW-1185">Reference proteome</keyword>
<organism evidence="1 2">
    <name type="scientific">Kiloniella spongiae</name>
    <dbReference type="NCBI Taxonomy" id="1489064"/>
    <lineage>
        <taxon>Bacteria</taxon>
        <taxon>Pseudomonadati</taxon>
        <taxon>Pseudomonadota</taxon>
        <taxon>Alphaproteobacteria</taxon>
        <taxon>Rhodospirillales</taxon>
        <taxon>Kiloniellaceae</taxon>
        <taxon>Kiloniella</taxon>
    </lineage>
</organism>